<proteinExistence type="predicted"/>
<dbReference type="AlphaFoldDB" id="A0A8I0HRG5"/>
<name>A0A8I0HRG5_9CORY</name>
<keyword evidence="3" id="KW-1185">Reference proteome</keyword>
<comment type="caution">
    <text evidence="2">The sequence shown here is derived from an EMBL/GenBank/DDBJ whole genome shotgun (WGS) entry which is preliminary data.</text>
</comment>
<feature type="domain" description="Endonuclease NucS C-terminal" evidence="1">
    <location>
        <begin position="26"/>
        <end position="93"/>
    </location>
</feature>
<dbReference type="Pfam" id="PF01939">
    <property type="entry name" value="NucS_C"/>
    <property type="match status" value="1"/>
</dbReference>
<dbReference type="RefSeq" id="WP_191733931.1">
    <property type="nucleotide sequence ID" value="NZ_JACSPR010000007.1"/>
</dbReference>
<reference evidence="2 3" key="1">
    <citation type="submission" date="2020-08" db="EMBL/GenBank/DDBJ databases">
        <title>A Genomic Blueprint of the Chicken Gut Microbiome.</title>
        <authorList>
            <person name="Gilroy R."/>
            <person name="Ravi A."/>
            <person name="Getino M."/>
            <person name="Pursley I."/>
            <person name="Horton D.L."/>
            <person name="Alikhan N.-F."/>
            <person name="Baker D."/>
            <person name="Gharbi K."/>
            <person name="Hall N."/>
            <person name="Watson M."/>
            <person name="Adriaenssens E.M."/>
            <person name="Foster-Nyarko E."/>
            <person name="Jarju S."/>
            <person name="Secka A."/>
            <person name="Antonio M."/>
            <person name="Oren A."/>
            <person name="Chaudhuri R."/>
            <person name="La Ragione R.M."/>
            <person name="Hildebrand F."/>
            <person name="Pallen M.J."/>
        </authorList>
    </citation>
    <scope>NUCLEOTIDE SEQUENCE [LARGE SCALE GENOMIC DNA]</scope>
    <source>
        <strain evidence="2 3">Sa1YVA5</strain>
    </source>
</reference>
<evidence type="ECO:0000313" key="3">
    <source>
        <dbReference type="Proteomes" id="UP000650224"/>
    </source>
</evidence>
<dbReference type="GO" id="GO:0004519">
    <property type="term" value="F:endonuclease activity"/>
    <property type="evidence" value="ECO:0007669"/>
    <property type="project" value="InterPro"/>
</dbReference>
<accession>A0A8I0HRG5</accession>
<dbReference type="InterPro" id="IPR011856">
    <property type="entry name" value="tRNA_endonuc-like_dom_sf"/>
</dbReference>
<organism evidence="2 3">
    <name type="scientific">Corynebacterium gallinarum</name>
    <dbReference type="NCBI Taxonomy" id="2762214"/>
    <lineage>
        <taxon>Bacteria</taxon>
        <taxon>Bacillati</taxon>
        <taxon>Actinomycetota</taxon>
        <taxon>Actinomycetes</taxon>
        <taxon>Mycobacteriales</taxon>
        <taxon>Corynebacteriaceae</taxon>
        <taxon>Corynebacterium</taxon>
    </lineage>
</organism>
<evidence type="ECO:0000313" key="2">
    <source>
        <dbReference type="EMBL" id="MBD8030675.1"/>
    </source>
</evidence>
<dbReference type="EMBL" id="JACSPR010000007">
    <property type="protein sequence ID" value="MBD8030675.1"/>
    <property type="molecule type" value="Genomic_DNA"/>
</dbReference>
<dbReference type="InterPro" id="IPR048301">
    <property type="entry name" value="NucS_C"/>
</dbReference>
<dbReference type="Gene3D" id="3.40.1350.10">
    <property type="match status" value="1"/>
</dbReference>
<evidence type="ECO:0000259" key="1">
    <source>
        <dbReference type="Pfam" id="PF01939"/>
    </source>
</evidence>
<gene>
    <name evidence="2" type="ORF">H9627_10160</name>
</gene>
<dbReference type="GO" id="GO:0003676">
    <property type="term" value="F:nucleic acid binding"/>
    <property type="evidence" value="ECO:0007669"/>
    <property type="project" value="InterPro"/>
</dbReference>
<protein>
    <submittedName>
        <fullName evidence="2">DUF91 domain-containing protein</fullName>
    </submittedName>
</protein>
<sequence length="359" mass="40229">MTLEMGLWRTEGNKLVRIAPTSVGLESQLEDFIESDPDILGKKLLIIGRQVQTAHGGFIDLLALDESAAVHVIELKRDKTPRDVTAQTLDYGSWVATQSRDQIKAMFEAYRPGLALEEAFDTTFNDTLPEEVNAEQVFTIVASHIDPATERIVRFLNENFTVPINVVFFRHFTDQGSNYLARTWLVDHEGVTPAVGTGGKKKTRETWNGTDWYVSFGDDPTGRNWSDARKYGFISAGGGEWYSRTVKNLKPEARIFVNIPKAGYVGVGIVIGPAEIFDRARVNIDGVEQSLKGQTLQGSYHYGPGDELAEWVVPVKWVHTVPREAAFWKRGMFANQNSVTKLRQQFTIEQVSKAFNLDS</sequence>
<dbReference type="Proteomes" id="UP000650224">
    <property type="component" value="Unassembled WGS sequence"/>
</dbReference>